<feature type="compositionally biased region" description="Basic and acidic residues" evidence="11">
    <location>
        <begin position="1769"/>
        <end position="1779"/>
    </location>
</feature>
<feature type="domain" description="FERM" evidence="12">
    <location>
        <begin position="1416"/>
        <end position="1730"/>
    </location>
</feature>
<dbReference type="Gene3D" id="1.20.5.190">
    <property type="match status" value="2"/>
</dbReference>
<dbReference type="PROSITE" id="PS51456">
    <property type="entry name" value="MYOSIN_MOTOR"/>
    <property type="match status" value="1"/>
</dbReference>
<dbReference type="InterPro" id="IPR000299">
    <property type="entry name" value="FERM_domain"/>
</dbReference>
<dbReference type="GO" id="GO:0005737">
    <property type="term" value="C:cytoplasm"/>
    <property type="evidence" value="ECO:0007669"/>
    <property type="project" value="UniProtKB-SubCell"/>
</dbReference>
<dbReference type="Pfam" id="PF21989">
    <property type="entry name" value="RA_2"/>
    <property type="match status" value="1"/>
</dbReference>
<dbReference type="InterPro" id="IPR036106">
    <property type="entry name" value="MYSc_Myo7"/>
</dbReference>
<evidence type="ECO:0000256" key="2">
    <source>
        <dbReference type="ARBA" id="ARBA00008314"/>
    </source>
</evidence>
<keyword evidence="8 10" id="KW-0505">Motor protein</keyword>
<dbReference type="PROSITE" id="PS50057">
    <property type="entry name" value="FERM_3"/>
    <property type="match status" value="2"/>
</dbReference>
<dbReference type="SMR" id="A0A1S8X1Y5"/>
<dbReference type="Gene3D" id="3.40.850.10">
    <property type="entry name" value="Kinesin motor domain"/>
    <property type="match status" value="1"/>
</dbReference>
<evidence type="ECO:0000256" key="7">
    <source>
        <dbReference type="ARBA" id="ARBA00023123"/>
    </source>
</evidence>
<dbReference type="Pfam" id="PF00784">
    <property type="entry name" value="MyTH4"/>
    <property type="match status" value="2"/>
</dbReference>
<dbReference type="InterPro" id="IPR027417">
    <property type="entry name" value="P-loop_NTPase"/>
</dbReference>
<dbReference type="Pfam" id="PF21998">
    <property type="entry name" value="FERM_C1_MyoVII"/>
    <property type="match status" value="1"/>
</dbReference>
<dbReference type="Pfam" id="PF00373">
    <property type="entry name" value="FERM_M"/>
    <property type="match status" value="1"/>
</dbReference>
<evidence type="ECO:0000313" key="16">
    <source>
        <dbReference type="Proteomes" id="UP000243686"/>
    </source>
</evidence>
<dbReference type="GO" id="GO:0003774">
    <property type="term" value="F:cytoskeletal motor activity"/>
    <property type="evidence" value="ECO:0007669"/>
    <property type="project" value="UniProtKB-UniRule"/>
</dbReference>
<dbReference type="SUPFAM" id="SSF50044">
    <property type="entry name" value="SH3-domain"/>
    <property type="match status" value="1"/>
</dbReference>
<dbReference type="InterPro" id="IPR011993">
    <property type="entry name" value="PH-like_dom_sf"/>
</dbReference>
<evidence type="ECO:0000259" key="13">
    <source>
        <dbReference type="PROSITE" id="PS51016"/>
    </source>
</evidence>
<dbReference type="InterPro" id="IPR038185">
    <property type="entry name" value="MyTH4_dom_sf"/>
</dbReference>
<dbReference type="GO" id="GO:0005524">
    <property type="term" value="F:ATP binding"/>
    <property type="evidence" value="ECO:0007669"/>
    <property type="project" value="UniProtKB-UniRule"/>
</dbReference>
<dbReference type="InterPro" id="IPR014352">
    <property type="entry name" value="FERM/acyl-CoA-bd_prot_sf"/>
</dbReference>
<dbReference type="SUPFAM" id="SSF47031">
    <property type="entry name" value="Second domain of FERM"/>
    <property type="match status" value="2"/>
</dbReference>
<dbReference type="Gene3D" id="1.20.120.720">
    <property type="entry name" value="Myosin VI head, motor domain, U50 subdomain"/>
    <property type="match status" value="1"/>
</dbReference>
<evidence type="ECO:0000256" key="3">
    <source>
        <dbReference type="ARBA" id="ARBA00022490"/>
    </source>
</evidence>
<dbReference type="InterPro" id="IPR000857">
    <property type="entry name" value="MyTH4_dom"/>
</dbReference>
<dbReference type="InterPro" id="IPR000048">
    <property type="entry name" value="IQ_motif_EF-hand-BS"/>
</dbReference>
<dbReference type="Gene3D" id="2.30.29.30">
    <property type="entry name" value="Pleckstrin-homology domain (PH domain)/Phosphotyrosine-binding domain (PTB)"/>
    <property type="match status" value="1"/>
</dbReference>
<evidence type="ECO:0000256" key="6">
    <source>
        <dbReference type="ARBA" id="ARBA00022840"/>
    </source>
</evidence>
<dbReference type="PROSITE" id="PS51016">
    <property type="entry name" value="MYTH4"/>
    <property type="match status" value="2"/>
</dbReference>
<dbReference type="Proteomes" id="UP000243686">
    <property type="component" value="Unassembled WGS sequence"/>
</dbReference>
<feature type="binding site" evidence="10">
    <location>
        <begin position="171"/>
        <end position="178"/>
    </location>
    <ligand>
        <name>ATP</name>
        <dbReference type="ChEBI" id="CHEBI:30616"/>
    </ligand>
</feature>
<dbReference type="Pfam" id="PF00612">
    <property type="entry name" value="IQ"/>
    <property type="match status" value="4"/>
</dbReference>
<keyword evidence="7 10" id="KW-0518">Myosin</keyword>
<dbReference type="Gene3D" id="1.10.10.820">
    <property type="match status" value="1"/>
</dbReference>
<keyword evidence="5 10" id="KW-0547">Nucleotide-binding</keyword>
<dbReference type="SMART" id="SM00242">
    <property type="entry name" value="MYSc"/>
    <property type="match status" value="1"/>
</dbReference>
<feature type="region of interest" description="Disordered" evidence="11">
    <location>
        <begin position="1769"/>
        <end position="1788"/>
    </location>
</feature>
<dbReference type="PRINTS" id="PR00193">
    <property type="entry name" value="MYOSINHEAVY"/>
</dbReference>
<dbReference type="InterPro" id="IPR035963">
    <property type="entry name" value="FERM_2"/>
</dbReference>
<evidence type="ECO:0000256" key="4">
    <source>
        <dbReference type="ARBA" id="ARBA00022737"/>
    </source>
</evidence>
<dbReference type="PROSITE" id="PS50096">
    <property type="entry name" value="IQ"/>
    <property type="match status" value="4"/>
</dbReference>
<dbReference type="InterPro" id="IPR019749">
    <property type="entry name" value="Band_41_domain"/>
</dbReference>
<dbReference type="InterPro" id="IPR057130">
    <property type="entry name" value="Myosin_VII_N"/>
</dbReference>
<dbReference type="GO" id="GO:0003779">
    <property type="term" value="F:actin binding"/>
    <property type="evidence" value="ECO:0007669"/>
    <property type="project" value="UniProtKB-KW"/>
</dbReference>
<dbReference type="Gene3D" id="1.25.40.530">
    <property type="entry name" value="MyTH4 domain"/>
    <property type="match status" value="3"/>
</dbReference>
<feature type="region of interest" description="Actin-binding" evidence="10">
    <location>
        <begin position="692"/>
        <end position="714"/>
    </location>
</feature>
<dbReference type="EMBL" id="KV892478">
    <property type="protein sequence ID" value="OON20728.1"/>
    <property type="molecule type" value="Genomic_DNA"/>
</dbReference>
<gene>
    <name evidence="15" type="ORF">X801_03385</name>
</gene>
<dbReference type="InterPro" id="IPR051567">
    <property type="entry name" value="Unconventional_Myosin_ATPase"/>
</dbReference>
<dbReference type="SMART" id="SM00295">
    <property type="entry name" value="B41"/>
    <property type="match status" value="2"/>
</dbReference>
<name>A0A1S8X1Y5_OPIVI</name>
<evidence type="ECO:0000313" key="15">
    <source>
        <dbReference type="EMBL" id="OON20728.1"/>
    </source>
</evidence>
<dbReference type="InterPro" id="IPR036961">
    <property type="entry name" value="Kinesin_motor_dom_sf"/>
</dbReference>
<sequence length="2344" mass="266028">MQLKFETHTGNDQGSVYTGNVGDYVWLPPQKPSEFAVPIGGVVKEVQSDGFLVEDDDGKVVKVSKQTELKPMHPSSVDGVDDMIALGELNEGGILRNLHIRYKQNKIYTYTGSILVALNPYQVLPIYTADTIRAYRKRKIGELPPHLFAIGDNAYAHMRRYNQDQCIIISGESGAGKTESTKLLLQFLAAVSGQHSWIEQQILDSTPIMEAFGNAKTIRNDNSSRFGKYIEIHFNRERGTIVSARIEQYLLEKSRIVTQAPGERNYHVFYCMLAGMPATMKQSLGLSHARDFNYLTQGETVAESRQDSTDYVNVTSAMRVLMFTQDEMDHIWSLLAAILHLGNICFKGDQSNGVDTSSISAESSRHLQMAARLLDVPIEDMRSSLTTKRLFTSSECVTAPLSVSSAVTVRDALVKAIYCQLFVWIVGKINSAIYKPPSRASASKAVRSTPKPGSPGMVFDESPATTPDQTKHSPWMKWSKFGSAHCWNRFSDAKNSSSSAGSGRSSIGILDIFGFEKFSKNSFEQLCINFANENLQQFFVRHIFKLEQEEYIAEGIEWTHIDFVDNQSTLNLIGAKPMNLLALIDEECQFPQGSDSSLLHKMNELQANHPQYVRTQSTAEQRFGIQHFAGVVYYDVDGFLDKSRDTFSADLANMIQLSKSPFLQRLFKDSLATSLESRKRSPSLGLQFKKSLDSLMRILQSCQPFFVRCIKPNELKRPGLFDRELCVRQLRYSGMMETIRIRRAGYPIRHKFNEFVDRYRPLTTPCFVPAETDVERTVEAICSSTLASEGYCLGRSKVFLKDFHDLHLERERDRILTSSATLIQAHVRRLLTQRYYRELRSSTIYLQKMVRGFLVRQRYKKVRHGILQIQAVLCARRMTESFHRTRDFVIQLQAYARGFLARRIAKLRHPAAATIQAAFRKMMARRASLNDERTVQTTVTLPHHDTVTAIANGDLTQDDDITLCLDKSERHQFQPLDAAFMSDDLFSIALENDASCTVDAYCFEPGCSTTEGSASYTKKPRSTCTTQFHPALAQSPTLNSSNTIWIVEKVNAGDVEVEKSETTKPVSTSIHLGGCDKPEPSSFSAVTYIQVSSERDHKVKEETFIRFASTYFQGGETPYFSRRNLSRSLLAHANENDEMASLAIWVMILRFMEVLPEPNIRVEQTNRPGFQFGDGRYPSIRRMLDGDGKMVVSNSPSVCSTTACRKVMHELKCIKLRRVTARFQLQRIKFIMIINAYALANSPNVGLPDSSFLMGDFIVRDASSRKPLDILSAKRMRFTNFPGRTDANPMSNVSYCTTRLGEEKTASSLAKVHFIIGHGIRRPELRDEIYCQICKQILRNPSRRSEAHSWILLALCTGVFAPSERFINVFRNFLRSASTEFARLCLHRLHRTCKNGERNQPPSWIELRATRLKSGIPLSVTCMDGRVFNVLADSATTAGEVCRALAKKVNLQDAFGFSLFIEVFDKVSSLGNTSDHLMDAISQCDKYALEKGGRDVHSTWNLYFRKEIFAPWHDPALDSVSTSLIYNQVTRGLLYGEYRCDKKSVLALLLACKYYVDLCEARGNSERLAHISVEAVQTWLTSWNCPWIKSTAEWVKQMFTHLQRRDLFSSLPRPSRIQQEVVQIAKDHWPLFFSKFYEAHQFTGPSLYVEEVIIAINSAGLFVVNDQQYLIRTMNYPEIYCLVNSCPKGAMIDLLTITTVKGVEYSFFSKDAEEIKNLVMAFLSGLKERSRYAIVVRDFHQVQSEPKPLLSLNYGDLIILSKEKRVRNPEDDEEGRILEEPMDPDSPTMIPCSSPSPFPFLHEHLIQLGDSHGWCVGENQRTGKMGEFPVKCVYVLPCLTIPSADILGLFGTSTQPANQSEGEEGRSKFQKLMRSVTPVRNITYLPRLMSSKEQPGSMYTVTTDIYVGRRQKQHTLAEFAARYFRPWTRRHPSIPGAELWSHTHEALKKPLLRKLEDADERDQQTALATFIAIMQYMGDSRPDRTAKPSISDPCILTDNIFGPFLASELLRDEIYCQIIKQLTKNPNKRSFKKGWELMWLATGLAAPSAPLIKEVETFLHSTPYDRGRLCFSRLQKTKGQRPRRFPPCELEVIRIQHNRTEILQTVRFPDDSDAAFEVASGTKTSELCERIVSKLDLVNRTGHALYVQIGEHLQDIPSDTHFFDFIRWMMDCIKGEQELFFIQKLWIDIIPGKDPKADKLFHFPQELHNYICGHHKTSVTKSIEMAALILITNGNRLLENAQTLDNIVPQCLRTELSDECWAAEINRALRWMNKFTKEEARVMFLRFISSLPTYGSTFFEVTQSSIPELPGRILLAINQTGILVIHCQTKVGTSVFMVLKNAIA</sequence>
<dbReference type="CDD" id="cd17092">
    <property type="entry name" value="FERM1_F1_Myosin-VII"/>
    <property type="match status" value="1"/>
</dbReference>
<evidence type="ECO:0000259" key="12">
    <source>
        <dbReference type="PROSITE" id="PS50057"/>
    </source>
</evidence>
<dbReference type="CDD" id="cd01381">
    <property type="entry name" value="MYSc_Myo7"/>
    <property type="match status" value="1"/>
</dbReference>
<comment type="similarity">
    <text evidence="2 10">Belongs to the TRAFAC class myosin-kinesin ATPase superfamily. Myosin family.</text>
</comment>
<protein>
    <submittedName>
        <fullName evidence="15">Myosin head</fullName>
    </submittedName>
</protein>
<dbReference type="Gene3D" id="1.20.80.10">
    <property type="match status" value="1"/>
</dbReference>
<dbReference type="InterPro" id="IPR036028">
    <property type="entry name" value="SH3-like_dom_sf"/>
</dbReference>
<dbReference type="Gene3D" id="6.20.240.20">
    <property type="match status" value="1"/>
</dbReference>
<dbReference type="Gene3D" id="1.20.58.530">
    <property type="match status" value="1"/>
</dbReference>
<dbReference type="FunFam" id="1.10.10.820:FF:000001">
    <property type="entry name" value="Myosin heavy chain"/>
    <property type="match status" value="1"/>
</dbReference>
<feature type="region of interest" description="Disordered" evidence="11">
    <location>
        <begin position="441"/>
        <end position="472"/>
    </location>
</feature>
<dbReference type="InterPro" id="IPR029071">
    <property type="entry name" value="Ubiquitin-like_domsf"/>
</dbReference>
<keyword evidence="9 10" id="KW-0009">Actin-binding</keyword>
<evidence type="ECO:0000256" key="9">
    <source>
        <dbReference type="ARBA" id="ARBA00023203"/>
    </source>
</evidence>
<dbReference type="InterPro" id="IPR041793">
    <property type="entry name" value="MyoVII_FERM_C1"/>
</dbReference>
<evidence type="ECO:0000256" key="8">
    <source>
        <dbReference type="ARBA" id="ARBA00023175"/>
    </source>
</evidence>
<dbReference type="Gene3D" id="2.30.30.40">
    <property type="entry name" value="SH3 Domains"/>
    <property type="match status" value="1"/>
</dbReference>
<dbReference type="Gene3D" id="3.10.20.90">
    <property type="entry name" value="Phosphatidylinositol 3-kinase Catalytic Subunit, Chain A, domain 1"/>
    <property type="match status" value="2"/>
</dbReference>
<feature type="domain" description="FERM" evidence="12">
    <location>
        <begin position="2102"/>
        <end position="2344"/>
    </location>
</feature>
<dbReference type="Pfam" id="PF24123">
    <property type="entry name" value="Myosin_VII_N"/>
    <property type="match status" value="1"/>
</dbReference>
<dbReference type="InterPro" id="IPR019748">
    <property type="entry name" value="FERM_central"/>
</dbReference>
<proteinExistence type="inferred from homology"/>
<dbReference type="PANTHER" id="PTHR22692">
    <property type="entry name" value="MYOSIN VII, XV"/>
    <property type="match status" value="1"/>
</dbReference>
<keyword evidence="6 10" id="KW-0067">ATP-binding</keyword>
<evidence type="ECO:0000256" key="1">
    <source>
        <dbReference type="ARBA" id="ARBA00004496"/>
    </source>
</evidence>
<evidence type="ECO:0000256" key="5">
    <source>
        <dbReference type="ARBA" id="ARBA00022741"/>
    </source>
</evidence>
<feature type="domain" description="MyTH4" evidence="13">
    <location>
        <begin position="1942"/>
        <end position="2096"/>
    </location>
</feature>
<evidence type="ECO:0000256" key="10">
    <source>
        <dbReference type="PROSITE-ProRule" id="PRU00782"/>
    </source>
</evidence>
<feature type="domain" description="Myosin motor" evidence="14">
    <location>
        <begin position="78"/>
        <end position="813"/>
    </location>
</feature>
<feature type="domain" description="MyTH4" evidence="13">
    <location>
        <begin position="1120"/>
        <end position="1411"/>
    </location>
</feature>
<organism evidence="15 16">
    <name type="scientific">Opisthorchis viverrini</name>
    <name type="common">Southeast Asian liver fluke</name>
    <dbReference type="NCBI Taxonomy" id="6198"/>
    <lineage>
        <taxon>Eukaryota</taxon>
        <taxon>Metazoa</taxon>
        <taxon>Spiralia</taxon>
        <taxon>Lophotrochozoa</taxon>
        <taxon>Platyhelminthes</taxon>
        <taxon>Trematoda</taxon>
        <taxon>Digenea</taxon>
        <taxon>Opisthorchiida</taxon>
        <taxon>Opisthorchiata</taxon>
        <taxon>Opisthorchiidae</taxon>
        <taxon>Opisthorchis</taxon>
    </lineage>
</organism>
<dbReference type="SMART" id="SM00015">
    <property type="entry name" value="IQ"/>
    <property type="match status" value="4"/>
</dbReference>
<dbReference type="InterPro" id="IPR001609">
    <property type="entry name" value="Myosin_head_motor_dom-like"/>
</dbReference>
<dbReference type="SUPFAM" id="SSF54236">
    <property type="entry name" value="Ubiquitin-like"/>
    <property type="match status" value="2"/>
</dbReference>
<accession>A0A1S8X1Y5</accession>
<reference evidence="15 16" key="1">
    <citation type="submission" date="2015-03" db="EMBL/GenBank/DDBJ databases">
        <title>Draft genome of the nematode, Opisthorchis viverrini.</title>
        <authorList>
            <person name="Mitreva M."/>
        </authorList>
    </citation>
    <scope>NUCLEOTIDE SEQUENCE [LARGE SCALE GENOMIC DNA]</scope>
    <source>
        <strain evidence="15">Khon Kaen</strain>
    </source>
</reference>
<keyword evidence="3" id="KW-0963">Cytoplasm</keyword>
<keyword evidence="4" id="KW-0677">Repeat</keyword>
<dbReference type="PANTHER" id="PTHR22692:SF33">
    <property type="entry name" value="MYOSIN"/>
    <property type="match status" value="1"/>
</dbReference>
<dbReference type="GO" id="GO:0016459">
    <property type="term" value="C:myosin complex"/>
    <property type="evidence" value="ECO:0007669"/>
    <property type="project" value="UniProtKB-KW"/>
</dbReference>
<evidence type="ECO:0000259" key="14">
    <source>
        <dbReference type="PROSITE" id="PS51456"/>
    </source>
</evidence>
<dbReference type="Pfam" id="PF00063">
    <property type="entry name" value="Myosin_head"/>
    <property type="match status" value="2"/>
</dbReference>
<comment type="subcellular location">
    <subcellularLocation>
        <location evidence="1">Cytoplasm</location>
    </subcellularLocation>
</comment>
<evidence type="ECO:0000256" key="11">
    <source>
        <dbReference type="SAM" id="MobiDB-lite"/>
    </source>
</evidence>
<dbReference type="SMART" id="SM00139">
    <property type="entry name" value="MyTH4"/>
    <property type="match status" value="2"/>
</dbReference>
<dbReference type="CDD" id="cd13198">
    <property type="entry name" value="FERM_C1_MyoVII"/>
    <property type="match status" value="1"/>
</dbReference>
<dbReference type="SUPFAM" id="SSF52540">
    <property type="entry name" value="P-loop containing nucleoside triphosphate hydrolases"/>
    <property type="match status" value="1"/>
</dbReference>
<keyword evidence="16" id="KW-1185">Reference proteome</keyword>